<accession>A0A0W0FDY1</accession>
<feature type="transmembrane region" description="Helical" evidence="3">
    <location>
        <begin position="115"/>
        <end position="132"/>
    </location>
</feature>
<feature type="region of interest" description="Disordered" evidence="2">
    <location>
        <begin position="451"/>
        <end position="520"/>
    </location>
</feature>
<gene>
    <name evidence="5" type="ORF">WG66_12927</name>
</gene>
<evidence type="ECO:0000313" key="5">
    <source>
        <dbReference type="EMBL" id="KTB34499.1"/>
    </source>
</evidence>
<protein>
    <submittedName>
        <fullName evidence="5">Putative MFS superfamily</fullName>
    </submittedName>
</protein>
<dbReference type="Proteomes" id="UP000054988">
    <property type="component" value="Unassembled WGS sequence"/>
</dbReference>
<dbReference type="EMBL" id="LATX01002069">
    <property type="protein sequence ID" value="KTB34499.1"/>
    <property type="molecule type" value="Genomic_DNA"/>
</dbReference>
<comment type="caution">
    <text evidence="5">The sequence shown here is derived from an EMBL/GenBank/DDBJ whole genome shotgun (WGS) entry which is preliminary data.</text>
</comment>
<feature type="compositionally biased region" description="Basic and acidic residues" evidence="2">
    <location>
        <begin position="489"/>
        <end position="506"/>
    </location>
</feature>
<feature type="compositionally biased region" description="Low complexity" evidence="2">
    <location>
        <begin position="563"/>
        <end position="577"/>
    </location>
</feature>
<dbReference type="GO" id="GO:0016020">
    <property type="term" value="C:membrane"/>
    <property type="evidence" value="ECO:0007669"/>
    <property type="project" value="UniProtKB-SubCell"/>
</dbReference>
<feature type="transmembrane region" description="Helical" evidence="3">
    <location>
        <begin position="85"/>
        <end position="103"/>
    </location>
</feature>
<dbReference type="CDD" id="cd17324">
    <property type="entry name" value="MFS_NepI_like"/>
    <property type="match status" value="1"/>
</dbReference>
<keyword evidence="3" id="KW-1133">Transmembrane helix</keyword>
<feature type="transmembrane region" description="Helical" evidence="3">
    <location>
        <begin position="203"/>
        <end position="222"/>
    </location>
</feature>
<feature type="transmembrane region" description="Helical" evidence="3">
    <location>
        <begin position="43"/>
        <end position="65"/>
    </location>
</feature>
<dbReference type="GO" id="GO:0022857">
    <property type="term" value="F:transmembrane transporter activity"/>
    <property type="evidence" value="ECO:0007669"/>
    <property type="project" value="InterPro"/>
</dbReference>
<feature type="transmembrane region" description="Helical" evidence="3">
    <location>
        <begin position="313"/>
        <end position="334"/>
    </location>
</feature>
<proteinExistence type="predicted"/>
<feature type="transmembrane region" description="Helical" evidence="3">
    <location>
        <begin position="172"/>
        <end position="197"/>
    </location>
</feature>
<organism evidence="5 6">
    <name type="scientific">Moniliophthora roreri</name>
    <name type="common">Frosty pod rot fungus</name>
    <name type="synonym">Monilia roreri</name>
    <dbReference type="NCBI Taxonomy" id="221103"/>
    <lineage>
        <taxon>Eukaryota</taxon>
        <taxon>Fungi</taxon>
        <taxon>Dikarya</taxon>
        <taxon>Basidiomycota</taxon>
        <taxon>Agaricomycotina</taxon>
        <taxon>Agaricomycetes</taxon>
        <taxon>Agaricomycetidae</taxon>
        <taxon>Agaricales</taxon>
        <taxon>Marasmiineae</taxon>
        <taxon>Marasmiaceae</taxon>
        <taxon>Moniliophthora</taxon>
    </lineage>
</organism>
<dbReference type="InterPro" id="IPR020846">
    <property type="entry name" value="MFS_dom"/>
</dbReference>
<reference evidence="5 6" key="1">
    <citation type="submission" date="2015-12" db="EMBL/GenBank/DDBJ databases">
        <title>Draft genome sequence of Moniliophthora roreri, the causal agent of frosty pod rot of cacao.</title>
        <authorList>
            <person name="Aime M.C."/>
            <person name="Diaz-Valderrama J.R."/>
            <person name="Kijpornyongpan T."/>
            <person name="Phillips-Mora W."/>
        </authorList>
    </citation>
    <scope>NUCLEOTIDE SEQUENCE [LARGE SCALE GENOMIC DNA]</scope>
    <source>
        <strain evidence="5 6">MCA 2952</strain>
    </source>
</reference>
<keyword evidence="3" id="KW-0472">Membrane</keyword>
<dbReference type="Pfam" id="PF07690">
    <property type="entry name" value="MFS_1"/>
    <property type="match status" value="1"/>
</dbReference>
<dbReference type="eggNOG" id="ENOG502QUXC">
    <property type="taxonomic scope" value="Eukaryota"/>
</dbReference>
<dbReference type="AlphaFoldDB" id="A0A0W0FDY1"/>
<dbReference type="PROSITE" id="PS50850">
    <property type="entry name" value="MFS"/>
    <property type="match status" value="1"/>
</dbReference>
<feature type="region of interest" description="Disordered" evidence="2">
    <location>
        <begin position="548"/>
        <end position="580"/>
    </location>
</feature>
<dbReference type="InterPro" id="IPR036259">
    <property type="entry name" value="MFS_trans_sf"/>
</dbReference>
<feature type="transmembrane region" description="Helical" evidence="3">
    <location>
        <begin position="250"/>
        <end position="275"/>
    </location>
</feature>
<dbReference type="Gene3D" id="1.20.1250.20">
    <property type="entry name" value="MFS general substrate transporter like domains"/>
    <property type="match status" value="1"/>
</dbReference>
<evidence type="ECO:0000256" key="2">
    <source>
        <dbReference type="SAM" id="MobiDB-lite"/>
    </source>
</evidence>
<feature type="domain" description="Major facilitator superfamily (MFS) profile" evidence="4">
    <location>
        <begin position="47"/>
        <end position="430"/>
    </location>
</feature>
<name>A0A0W0FDY1_MONRR</name>
<feature type="transmembrane region" description="Helical" evidence="3">
    <location>
        <begin position="281"/>
        <end position="301"/>
    </location>
</feature>
<evidence type="ECO:0000259" key="4">
    <source>
        <dbReference type="PROSITE" id="PS50850"/>
    </source>
</evidence>
<feature type="compositionally biased region" description="Basic and acidic residues" evidence="2">
    <location>
        <begin position="462"/>
        <end position="475"/>
    </location>
</feature>
<sequence length="731" mass="79727">MAETLDHERLKMPENTDTSRPRKTDFGLIPIPKRLRYDPERPFHFGIVLQIAFGFASTFTVANLYYCQPLLIELSKSFDVSYSRISNVPTLIQAGYAVGLLFLSPLGDLVRRRQLILALVILSTAFTIGLAVTNSIEVFIALSFLVGVVTVTPQVLLPLAADLAPAEKRASAISVVFAGLLLGVLVARVIAGIIAQYVTWRVVYYLSIGLQAIVIIGSYLLLPDYPAKNLNLTYFDILWSMAKYCVTEPILIQACLVNIASSALFSSFWVTLTFLLGGEPYHYSTLTIGLFGLIGICGVAMGPLIGRIIDKLIPWYASIIGSMGVILFMTVQVIGGGLHISAVIITTVGLDLFRQTLQTSLSTNLFSIAPEARARLNAVNILAIFVGQVMGTSVGTKVFIEHGWRAGAGLQLALAGWSLLVLLLRGPHCSRYTWFGYEGGIEARKSVVEARKGAASSSPEDSNDKPESPREKNENDLDLETGNTTRRGSTNEDEKESQKRFLRETYCRPSGEPSSAGGNGNANGLANYSYPVIDSPCNCNFPNQAGTKPNATRIVPVPPPRPSAKSSSTHPTSSSPRKPGKHILRLFFPRFIHLHSIPTTSLVLLPPPFLAPSQEEAAQTPFVYGTLWCPGDGAVLKDGAREREQRKVFHDRSYSRVGSRAPNSDAPVEDERFMDMDSSEVTGEGKERVYQRTLISSRTEPPLFAVPRLSCSADVVLGLMIRPRASGSTCR</sequence>
<evidence type="ECO:0000313" key="6">
    <source>
        <dbReference type="Proteomes" id="UP000054988"/>
    </source>
</evidence>
<dbReference type="PANTHER" id="PTHR42910:SF1">
    <property type="entry name" value="MAJOR FACILITATOR SUPERFAMILY (MFS) PROFILE DOMAIN-CONTAINING PROTEIN"/>
    <property type="match status" value="1"/>
</dbReference>
<evidence type="ECO:0000256" key="3">
    <source>
        <dbReference type="SAM" id="Phobius"/>
    </source>
</evidence>
<dbReference type="SUPFAM" id="SSF103473">
    <property type="entry name" value="MFS general substrate transporter"/>
    <property type="match status" value="1"/>
</dbReference>
<feature type="transmembrane region" description="Helical" evidence="3">
    <location>
        <begin position="138"/>
        <end position="160"/>
    </location>
</feature>
<dbReference type="InterPro" id="IPR011701">
    <property type="entry name" value="MFS"/>
</dbReference>
<keyword evidence="3" id="KW-0812">Transmembrane</keyword>
<evidence type="ECO:0000256" key="1">
    <source>
        <dbReference type="ARBA" id="ARBA00004141"/>
    </source>
</evidence>
<feature type="region of interest" description="Disordered" evidence="2">
    <location>
        <begin position="1"/>
        <end position="23"/>
    </location>
</feature>
<comment type="subcellular location">
    <subcellularLocation>
        <location evidence="1">Membrane</location>
        <topology evidence="1">Multi-pass membrane protein</topology>
    </subcellularLocation>
</comment>
<dbReference type="PANTHER" id="PTHR42910">
    <property type="entry name" value="TRANSPORTER SCO4007-RELATED"/>
    <property type="match status" value="1"/>
</dbReference>